<feature type="compositionally biased region" description="Basic and acidic residues" evidence="1">
    <location>
        <begin position="198"/>
        <end position="208"/>
    </location>
</feature>
<dbReference type="Proteomes" id="UP000233556">
    <property type="component" value="Unassembled WGS sequence"/>
</dbReference>
<keyword evidence="2" id="KW-0548">Nucleotidyltransferase</keyword>
<protein>
    <submittedName>
        <fullName evidence="2">Rna-directed dna polymerase from mobile element jockey-like</fullName>
    </submittedName>
</protein>
<sequence>MNKELLDKLKRKKEAYRRWKQGQRHGFDGWTTWWIRNRLDVRSPKVAVNGLTSKWRPVTTGFPQGLVLRWVLFNIFVGNRDSGIGCTLSKFVADTKLCVTVGTPEGGDAIQRHLDRLERWACANLMKFNKAKCKVLHVGWGSPKHIYSLGREWIEGSPEEKVLGVLVDELNMTQQCMLRPENQPHPGLHQKKCGQQAKGDDSGPRLHSGETLPGVLHPAQEGCGPAGASSEEGHEDDQRAGAPLL</sequence>
<reference evidence="3" key="1">
    <citation type="submission" date="2017-11" db="EMBL/GenBank/DDBJ databases">
        <authorList>
            <person name="Lima N.C."/>
            <person name="Parody-Merino A.M."/>
            <person name="Battley P.F."/>
            <person name="Fidler A.E."/>
            <person name="Prosdocimi F."/>
        </authorList>
    </citation>
    <scope>NUCLEOTIDE SEQUENCE [LARGE SCALE GENOMIC DNA]</scope>
</reference>
<dbReference type="PANTHER" id="PTHR33332">
    <property type="entry name" value="REVERSE TRANSCRIPTASE DOMAIN-CONTAINING PROTEIN"/>
    <property type="match status" value="1"/>
</dbReference>
<accession>A0A2I0UPP6</accession>
<gene>
    <name evidence="2" type="ORF">llap_1647</name>
</gene>
<name>A0A2I0UPP6_LIMLA</name>
<proteinExistence type="predicted"/>
<evidence type="ECO:0000313" key="2">
    <source>
        <dbReference type="EMBL" id="PKU48016.1"/>
    </source>
</evidence>
<dbReference type="EMBL" id="KZ505662">
    <property type="protein sequence ID" value="PKU48016.1"/>
    <property type="molecule type" value="Genomic_DNA"/>
</dbReference>
<organism evidence="2 3">
    <name type="scientific">Limosa lapponica baueri</name>
    <dbReference type="NCBI Taxonomy" id="1758121"/>
    <lineage>
        <taxon>Eukaryota</taxon>
        <taxon>Metazoa</taxon>
        <taxon>Chordata</taxon>
        <taxon>Craniata</taxon>
        <taxon>Vertebrata</taxon>
        <taxon>Euteleostomi</taxon>
        <taxon>Archelosauria</taxon>
        <taxon>Archosauria</taxon>
        <taxon>Dinosauria</taxon>
        <taxon>Saurischia</taxon>
        <taxon>Theropoda</taxon>
        <taxon>Coelurosauria</taxon>
        <taxon>Aves</taxon>
        <taxon>Neognathae</taxon>
        <taxon>Neoaves</taxon>
        <taxon>Charadriiformes</taxon>
        <taxon>Scolopacidae</taxon>
        <taxon>Limosa</taxon>
    </lineage>
</organism>
<keyword evidence="2" id="KW-0808">Transferase</keyword>
<feature type="region of interest" description="Disordered" evidence="1">
    <location>
        <begin position="179"/>
        <end position="245"/>
    </location>
</feature>
<keyword evidence="3" id="KW-1185">Reference proteome</keyword>
<evidence type="ECO:0000313" key="3">
    <source>
        <dbReference type="Proteomes" id="UP000233556"/>
    </source>
</evidence>
<reference evidence="3" key="2">
    <citation type="submission" date="2017-12" db="EMBL/GenBank/DDBJ databases">
        <title>Genome sequence of the Bar-tailed Godwit (Limosa lapponica baueri).</title>
        <authorList>
            <person name="Lima N.C.B."/>
            <person name="Parody-Merino A.M."/>
            <person name="Battley P.F."/>
            <person name="Fidler A.E."/>
            <person name="Prosdocimi F."/>
        </authorList>
    </citation>
    <scope>NUCLEOTIDE SEQUENCE [LARGE SCALE GENOMIC DNA]</scope>
</reference>
<keyword evidence="2" id="KW-0695">RNA-directed DNA polymerase</keyword>
<dbReference type="OrthoDB" id="410381at2759"/>
<dbReference type="GO" id="GO:0003964">
    <property type="term" value="F:RNA-directed DNA polymerase activity"/>
    <property type="evidence" value="ECO:0007669"/>
    <property type="project" value="UniProtKB-KW"/>
</dbReference>
<dbReference type="AlphaFoldDB" id="A0A2I0UPP6"/>
<evidence type="ECO:0000256" key="1">
    <source>
        <dbReference type="SAM" id="MobiDB-lite"/>
    </source>
</evidence>